<feature type="region of interest" description="Disordered" evidence="5">
    <location>
        <begin position="1024"/>
        <end position="1145"/>
    </location>
</feature>
<dbReference type="PANTHER" id="PTHR45656">
    <property type="entry name" value="PROTEIN CBR-CLEC-78"/>
    <property type="match status" value="1"/>
</dbReference>
<organism evidence="8 9">
    <name type="scientific">Plectus sambesii</name>
    <dbReference type="NCBI Taxonomy" id="2011161"/>
    <lineage>
        <taxon>Eukaryota</taxon>
        <taxon>Metazoa</taxon>
        <taxon>Ecdysozoa</taxon>
        <taxon>Nematoda</taxon>
        <taxon>Chromadorea</taxon>
        <taxon>Plectida</taxon>
        <taxon>Plectina</taxon>
        <taxon>Plectoidea</taxon>
        <taxon>Plectidae</taxon>
        <taxon>Plectus</taxon>
    </lineage>
</organism>
<sequence length="1330" mass="145239">MAFPIAVVLLAIVRHVSVVFALRCTSPAIPPFASLTVRNDTAIFTCADGFVLLGLSQLSCNRTIGAWEPTNANTHCSVDVSNEKPRVWHIDGRQSLKNNTCPEKVRVQVIDLLQTTIVSGYSVTWIDVINSGEDAGGTVELLLANDTSNPKAFVLCDTVDVKELAGKQGKCRASSPPSRFVVLRFDGDNGRRSLCNSEFRIFSGSAEPPSSALCDDGQFYSAGQCFATIPTSERSLLGAAVQCKKLGGELALPEAPVTRDYLLWALMNTTLRNRTTQAASIYGIDLHQDAPDGLWTSISGASTTEQSWNTTEDTILSFLPYTASWPLCFAANVTEDSAAWTAVPCASVNKWLCALSKSTTVDRANPIVSRERNSPRSALEISKCGSPEVPAGFTLDQTISQPALVGHSLDLFCSSDLSARLTITCLSNGSWSARNGSEKRCSLTLPEISTTITTTTTTTLSTPNYAITANAFTPTTQPDRPAHVQTTYFTYTSSPPNEASSIGVTTRRLSIDKPCDALQPPAHGTVTLIGGQNSSTLIAEHQCERGYRLIGPNRRHCLKNGTWSGISPQCLGILCERPPYIKHGRYLLSADKIVVGVKLLYSCNAGYRLDGVARLSCLDSGLWSNSWPVCQEVLEDCPPVNIDNGRVEYVDETRNPGDRVLLECDRGFALSPKQRPPVIVCTKKGTWNDTLTCRPIDTYRMLATDPKGAAANDKSEHRNVATNWTIFAAIITVASLVLISATCCVALSQARRKERQHRVVPAPSFVPMLVRQPTVPIICNGQKFYRAGTVCERSFNNSTVLPARAKTLTAAAAAKLQHQTRNFQKTGHLLSSGCTVVAVSGTIPRKAQQLAKELRKVSEKNPERIYERPATECSDRRERRLTQSLSQQGSAQNASSNEGVQQQVAASSTATTNCSLMKQQSVAFCESPRNSYASSEGSGSGEYERVRYTIGDLAPYSSQCNSKGTAKRSATCETSRKATDRHLKKLHEQSAAQNSLRRNSATYNAPASVDEVYVPDSVFCREEVKPRNKSRYRSLSPSPHQSESSARSSQTPEDPQPVEKAPKPTPGRRLTRKNSLPSSIYSTLPGARAQNTERNTHTLPTKFRRSHSYSDGTDLRTTDRHQHTPFRLEHRQQERRNGEQRRGGKTVSVNYVFDPASGTIHQVRNTTEYFTADGRPFAPLQPADLSEQKVTGQHQTPRAVKRRNRTSSAAAHAVQELANNVLLLDELSLARLLETDMLGLDKSFVQPVVCAGAYAPRLAQRPFTPSPATTGASLRTAMPAVTRSSGRTPAPKRHSDASTSSANDGNDSRHWDAKKFKYRNKKVQFSDVVT</sequence>
<feature type="chain" id="PRO_5037294897" evidence="6">
    <location>
        <begin position="22"/>
        <end position="1330"/>
    </location>
</feature>
<evidence type="ECO:0000256" key="3">
    <source>
        <dbReference type="ARBA" id="ARBA00023157"/>
    </source>
</evidence>
<keyword evidence="1 6" id="KW-0732">Signal</keyword>
<name>A0A914VIA1_9BILA</name>
<protein>
    <submittedName>
        <fullName evidence="9">Sushi domain-containing protein</fullName>
    </submittedName>
</protein>
<feature type="region of interest" description="Disordered" evidence="5">
    <location>
        <begin position="957"/>
        <end position="999"/>
    </location>
</feature>
<feature type="compositionally biased region" description="Basic and acidic residues" evidence="5">
    <location>
        <begin position="1306"/>
        <end position="1315"/>
    </location>
</feature>
<dbReference type="InterPro" id="IPR051277">
    <property type="entry name" value="SEZ6_CSMD_C4BPB_Regulators"/>
</dbReference>
<feature type="compositionally biased region" description="Basic and acidic residues" evidence="5">
    <location>
        <begin position="1113"/>
        <end position="1142"/>
    </location>
</feature>
<evidence type="ECO:0000256" key="1">
    <source>
        <dbReference type="ARBA" id="ARBA00022729"/>
    </source>
</evidence>
<feature type="domain" description="Sushi" evidence="7">
    <location>
        <begin position="513"/>
        <end position="572"/>
    </location>
</feature>
<feature type="region of interest" description="Disordered" evidence="5">
    <location>
        <begin position="1185"/>
        <end position="1205"/>
    </location>
</feature>
<evidence type="ECO:0000313" key="8">
    <source>
        <dbReference type="Proteomes" id="UP000887566"/>
    </source>
</evidence>
<evidence type="ECO:0000256" key="4">
    <source>
        <dbReference type="PROSITE-ProRule" id="PRU00302"/>
    </source>
</evidence>
<dbReference type="Gene3D" id="3.10.100.10">
    <property type="entry name" value="Mannose-Binding Protein A, subunit A"/>
    <property type="match status" value="1"/>
</dbReference>
<accession>A0A914VIA1</accession>
<dbReference type="Gene3D" id="2.10.70.10">
    <property type="entry name" value="Complement Module, domain 1"/>
    <property type="match status" value="3"/>
</dbReference>
<evidence type="ECO:0000256" key="5">
    <source>
        <dbReference type="SAM" id="MobiDB-lite"/>
    </source>
</evidence>
<dbReference type="CDD" id="cd00033">
    <property type="entry name" value="CCP"/>
    <property type="match status" value="4"/>
</dbReference>
<evidence type="ECO:0000256" key="2">
    <source>
        <dbReference type="ARBA" id="ARBA00022737"/>
    </source>
</evidence>
<comment type="caution">
    <text evidence="4">Lacks conserved residue(s) required for the propagation of feature annotation.</text>
</comment>
<reference evidence="9" key="1">
    <citation type="submission" date="2022-11" db="UniProtKB">
        <authorList>
            <consortium name="WormBaseParasite"/>
        </authorList>
    </citation>
    <scope>IDENTIFICATION</scope>
</reference>
<feature type="region of interest" description="Disordered" evidence="5">
    <location>
        <begin position="1260"/>
        <end position="1315"/>
    </location>
</feature>
<keyword evidence="2" id="KW-0677">Repeat</keyword>
<dbReference type="SUPFAM" id="SSF56436">
    <property type="entry name" value="C-type lectin-like"/>
    <property type="match status" value="1"/>
</dbReference>
<feature type="compositionally biased region" description="Polar residues" evidence="5">
    <location>
        <begin position="990"/>
        <end position="999"/>
    </location>
</feature>
<evidence type="ECO:0000313" key="9">
    <source>
        <dbReference type="WBParaSite" id="PSAMB.scaffold200size66654.g3154.t1"/>
    </source>
</evidence>
<dbReference type="Proteomes" id="UP000887566">
    <property type="component" value="Unplaced"/>
</dbReference>
<keyword evidence="8" id="KW-1185">Reference proteome</keyword>
<feature type="signal peptide" evidence="6">
    <location>
        <begin position="1"/>
        <end position="21"/>
    </location>
</feature>
<evidence type="ECO:0000259" key="7">
    <source>
        <dbReference type="PROSITE" id="PS50923"/>
    </source>
</evidence>
<keyword evidence="4" id="KW-0768">Sushi</keyword>
<feature type="compositionally biased region" description="Basic and acidic residues" evidence="5">
    <location>
        <begin position="853"/>
        <end position="881"/>
    </location>
</feature>
<feature type="compositionally biased region" description="Polar residues" evidence="5">
    <location>
        <begin position="1073"/>
        <end position="1082"/>
    </location>
</feature>
<evidence type="ECO:0000256" key="6">
    <source>
        <dbReference type="SAM" id="SignalP"/>
    </source>
</evidence>
<feature type="compositionally biased region" description="Low complexity" evidence="5">
    <location>
        <begin position="1033"/>
        <end position="1050"/>
    </location>
</feature>
<feature type="disulfide bond" evidence="4">
    <location>
        <begin position="603"/>
        <end position="630"/>
    </location>
</feature>
<dbReference type="InterPro" id="IPR016187">
    <property type="entry name" value="CTDL_fold"/>
</dbReference>
<dbReference type="WBParaSite" id="PSAMB.scaffold200size66654.g3154.t1">
    <property type="protein sequence ID" value="PSAMB.scaffold200size66654.g3154.t1"/>
    <property type="gene ID" value="PSAMB.scaffold200size66654.g3154"/>
</dbReference>
<keyword evidence="3 4" id="KW-1015">Disulfide bond</keyword>
<proteinExistence type="predicted"/>
<feature type="region of interest" description="Disordered" evidence="5">
    <location>
        <begin position="853"/>
        <end position="904"/>
    </location>
</feature>
<dbReference type="PROSITE" id="PS50923">
    <property type="entry name" value="SUSHI"/>
    <property type="match status" value="5"/>
</dbReference>
<feature type="domain" description="Sushi" evidence="7">
    <location>
        <begin position="573"/>
        <end position="632"/>
    </location>
</feature>
<feature type="compositionally biased region" description="Low complexity" evidence="5">
    <location>
        <begin position="883"/>
        <end position="897"/>
    </location>
</feature>
<dbReference type="SUPFAM" id="SSF57535">
    <property type="entry name" value="Complement control module/SCR domain"/>
    <property type="match status" value="3"/>
</dbReference>
<feature type="domain" description="Sushi" evidence="7">
    <location>
        <begin position="22"/>
        <end position="78"/>
    </location>
</feature>
<dbReference type="InterPro" id="IPR016186">
    <property type="entry name" value="C-type_lectin-like/link_sf"/>
</dbReference>
<feature type="domain" description="Sushi" evidence="7">
    <location>
        <begin position="382"/>
        <end position="443"/>
    </location>
</feature>
<dbReference type="Pfam" id="PF00084">
    <property type="entry name" value="Sushi"/>
    <property type="match status" value="3"/>
</dbReference>
<feature type="domain" description="Sushi" evidence="7">
    <location>
        <begin position="635"/>
        <end position="695"/>
    </location>
</feature>
<dbReference type="PANTHER" id="PTHR45656:SF4">
    <property type="entry name" value="PROTEIN CBR-CLEC-78"/>
    <property type="match status" value="1"/>
</dbReference>
<dbReference type="SMART" id="SM00032">
    <property type="entry name" value="CCP"/>
    <property type="match status" value="5"/>
</dbReference>
<feature type="disulfide bond" evidence="4">
    <location>
        <begin position="543"/>
        <end position="570"/>
    </location>
</feature>
<dbReference type="InterPro" id="IPR000436">
    <property type="entry name" value="Sushi_SCR_CCP_dom"/>
</dbReference>
<dbReference type="InterPro" id="IPR035976">
    <property type="entry name" value="Sushi/SCR/CCP_sf"/>
</dbReference>
<feature type="compositionally biased region" description="Polar residues" evidence="5">
    <location>
        <begin position="1089"/>
        <end position="1099"/>
    </location>
</feature>